<evidence type="ECO:0000256" key="6">
    <source>
        <dbReference type="SAM" id="Phobius"/>
    </source>
</evidence>
<dbReference type="OrthoDB" id="46222at2157"/>
<dbReference type="InterPro" id="IPR029044">
    <property type="entry name" value="Nucleotide-diphossugar_trans"/>
</dbReference>
<dbReference type="BioCyc" id="CNIT1237085:G1324-1229-MONOMER"/>
<feature type="transmembrane region" description="Helical" evidence="6">
    <location>
        <begin position="328"/>
        <end position="349"/>
    </location>
</feature>
<dbReference type="PANTHER" id="PTHR43646:SF2">
    <property type="entry name" value="GLYCOSYLTRANSFERASE 2-LIKE DOMAIN-CONTAINING PROTEIN"/>
    <property type="match status" value="1"/>
</dbReference>
<dbReference type="InterPro" id="IPR001173">
    <property type="entry name" value="Glyco_trans_2-like"/>
</dbReference>
<keyword evidence="4 8" id="KW-0808">Transferase</keyword>
<dbReference type="Proteomes" id="UP000008037">
    <property type="component" value="Chromosome"/>
</dbReference>
<dbReference type="GO" id="GO:0016757">
    <property type="term" value="F:glycosyltransferase activity"/>
    <property type="evidence" value="ECO:0007669"/>
    <property type="project" value="UniProtKB-KW"/>
</dbReference>
<dbReference type="CDD" id="cd00761">
    <property type="entry name" value="Glyco_tranf_GTA_type"/>
    <property type="match status" value="1"/>
</dbReference>
<evidence type="ECO:0000313" key="8">
    <source>
        <dbReference type="EMBL" id="AFU58171.1"/>
    </source>
</evidence>
<feature type="transmembrane region" description="Helical" evidence="6">
    <location>
        <begin position="361"/>
        <end position="382"/>
    </location>
</feature>
<dbReference type="GeneID" id="13797490"/>
<keyword evidence="2" id="KW-1003">Cell membrane</keyword>
<keyword evidence="6" id="KW-1133">Transmembrane helix</keyword>
<dbReference type="InParanoid" id="K0IA36"/>
<dbReference type="GO" id="GO:0005886">
    <property type="term" value="C:plasma membrane"/>
    <property type="evidence" value="ECO:0007669"/>
    <property type="project" value="UniProtKB-SubCell"/>
</dbReference>
<evidence type="ECO:0000313" key="9">
    <source>
        <dbReference type="Proteomes" id="UP000008037"/>
    </source>
</evidence>
<protein>
    <submittedName>
        <fullName evidence="8">Putative glycosyltransferase family 2</fullName>
    </submittedName>
</protein>
<proteinExistence type="predicted"/>
<dbReference type="SUPFAM" id="SSF53448">
    <property type="entry name" value="Nucleotide-diphospho-sugar transferases"/>
    <property type="match status" value="1"/>
</dbReference>
<feature type="domain" description="Glycosyltransferase 2-like" evidence="7">
    <location>
        <begin position="55"/>
        <end position="226"/>
    </location>
</feature>
<keyword evidence="5 6" id="KW-0472">Membrane</keyword>
<evidence type="ECO:0000256" key="2">
    <source>
        <dbReference type="ARBA" id="ARBA00022475"/>
    </source>
</evidence>
<dbReference type="HOGENOM" id="CLU_038143_0_0_2"/>
<evidence type="ECO:0000256" key="3">
    <source>
        <dbReference type="ARBA" id="ARBA00022676"/>
    </source>
</evidence>
<evidence type="ECO:0000256" key="4">
    <source>
        <dbReference type="ARBA" id="ARBA00022679"/>
    </source>
</evidence>
<feature type="transmembrane region" description="Helical" evidence="6">
    <location>
        <begin position="6"/>
        <end position="28"/>
    </location>
</feature>
<keyword evidence="3" id="KW-0328">Glycosyltransferase</keyword>
<dbReference type="KEGG" id="nga:Ngar_c12310"/>
<evidence type="ECO:0000259" key="7">
    <source>
        <dbReference type="Pfam" id="PF00535"/>
    </source>
</evidence>
<accession>K0IA36</accession>
<organism evidence="8 9">
    <name type="scientific">Nitrososphaera gargensis (strain Ga9.2)</name>
    <dbReference type="NCBI Taxonomy" id="1237085"/>
    <lineage>
        <taxon>Archaea</taxon>
        <taxon>Nitrososphaerota</taxon>
        <taxon>Nitrososphaeria</taxon>
        <taxon>Nitrososphaerales</taxon>
        <taxon>Nitrososphaeraceae</taxon>
        <taxon>Nitrososphaera</taxon>
    </lineage>
</organism>
<reference evidence="8 9" key="1">
    <citation type="journal article" date="2012" name="Environ. Microbiol.">
        <title>The genome of the ammonia-oxidizing Candidatus Nitrososphaera gargensis: insights into metabolic versatility and environmental adaptations.</title>
        <authorList>
            <person name="Spang A."/>
            <person name="Poehlein A."/>
            <person name="Offre P."/>
            <person name="Zumbragel S."/>
            <person name="Haider S."/>
            <person name="Rychlik N."/>
            <person name="Nowka B."/>
            <person name="Schmeisser C."/>
            <person name="Lebedeva E.V."/>
            <person name="Rattei T."/>
            <person name="Bohm C."/>
            <person name="Schmid M."/>
            <person name="Galushko A."/>
            <person name="Hatzenpichler R."/>
            <person name="Weinmaier T."/>
            <person name="Daniel R."/>
            <person name="Schleper C."/>
            <person name="Spieck E."/>
            <person name="Streit W."/>
            <person name="Wagner M."/>
        </authorList>
    </citation>
    <scope>NUCLEOTIDE SEQUENCE [LARGE SCALE GENOMIC DNA]</scope>
    <source>
        <strain evidence="9">Ga9.2</strain>
    </source>
</reference>
<dbReference type="RefSeq" id="WP_015018708.1">
    <property type="nucleotide sequence ID" value="NC_018719.1"/>
</dbReference>
<dbReference type="EMBL" id="CP002408">
    <property type="protein sequence ID" value="AFU58171.1"/>
    <property type="molecule type" value="Genomic_DNA"/>
</dbReference>
<evidence type="ECO:0000256" key="5">
    <source>
        <dbReference type="ARBA" id="ARBA00023136"/>
    </source>
</evidence>
<dbReference type="AlphaFoldDB" id="K0IA36"/>
<keyword evidence="6" id="KW-0812">Transmembrane</keyword>
<keyword evidence="9" id="KW-1185">Reference proteome</keyword>
<sequence length="407" mass="45034">MELAFTVANLVITAIMAGIFGMWVYFLAYMTKSFKKAPTLESFDRSGTTHSPKVSVILPARNEERYIARCLDSLLAQDYPNFEIIAINDSSTDRTGEIMQEYAAKDSRVVHVNAPPKPDGWAGKNWACYEGYLRAKGEVLLFTDADTEHSPSTMSLAIGQLVSQNLDALTAIPLLICNDFWTKITLPALETFLHTRFSPLRVNDPNTKTGYFFGSFFVITRSTYEAVGTHKGVRQELVEDGALGGKVKEHKFRMKMVRGESQIKAVWARDLQTLWDGLRRLMMPIYYQNRSGAYLMVIAVFFILFAPFALLPYLPAAAAASANNINNISFQLLLGIQLAAIALIFVATAVQCKLGVFESPLYALASPLGGALVSFGFLSAIVDAGNGGTVSWRDRQYTVSENQHPIH</sequence>
<comment type="subcellular location">
    <subcellularLocation>
        <location evidence="1">Cell membrane</location>
    </subcellularLocation>
</comment>
<dbReference type="PANTHER" id="PTHR43646">
    <property type="entry name" value="GLYCOSYLTRANSFERASE"/>
    <property type="match status" value="1"/>
</dbReference>
<dbReference type="Gene3D" id="3.90.550.10">
    <property type="entry name" value="Spore Coat Polysaccharide Biosynthesis Protein SpsA, Chain A"/>
    <property type="match status" value="1"/>
</dbReference>
<dbReference type="Pfam" id="PF00535">
    <property type="entry name" value="Glycos_transf_2"/>
    <property type="match status" value="1"/>
</dbReference>
<dbReference type="STRING" id="1237085.Ngar_c12310"/>
<feature type="transmembrane region" description="Helical" evidence="6">
    <location>
        <begin position="292"/>
        <end position="316"/>
    </location>
</feature>
<evidence type="ECO:0000256" key="1">
    <source>
        <dbReference type="ARBA" id="ARBA00004236"/>
    </source>
</evidence>
<gene>
    <name evidence="8" type="ordered locus">Ngar_c12310</name>
</gene>
<name>K0IA36_NITGG</name>